<evidence type="ECO:0000313" key="3">
    <source>
        <dbReference type="Proteomes" id="UP000224902"/>
    </source>
</evidence>
<gene>
    <name evidence="2" type="ORF">SEA_WEASELS2_57</name>
</gene>
<dbReference type="Proteomes" id="UP000224902">
    <property type="component" value="Segment"/>
</dbReference>
<evidence type="ECO:0000256" key="1">
    <source>
        <dbReference type="SAM" id="MobiDB-lite"/>
    </source>
</evidence>
<feature type="region of interest" description="Disordered" evidence="1">
    <location>
        <begin position="49"/>
        <end position="70"/>
    </location>
</feature>
<keyword evidence="3" id="KW-1185">Reference proteome</keyword>
<dbReference type="EMBL" id="KX774321">
    <property type="protein sequence ID" value="AOZ63872.1"/>
    <property type="molecule type" value="Genomic_DNA"/>
</dbReference>
<evidence type="ECO:0000313" key="2">
    <source>
        <dbReference type="EMBL" id="AOZ63872.1"/>
    </source>
</evidence>
<reference evidence="3" key="1">
    <citation type="submission" date="2016-08" db="EMBL/GenBank/DDBJ databases">
        <authorList>
            <person name="Seilhamer J.J."/>
        </authorList>
    </citation>
    <scope>NUCLEOTIDE SEQUENCE [LARGE SCALE GENOMIC DNA]</scope>
</reference>
<proteinExistence type="predicted"/>
<accession>A0A1I9SAR6</accession>
<name>A0A1I9SAR6_9CAUD</name>
<organism evidence="2 3">
    <name type="scientific">Rhodococcus phage Weasels2</name>
    <dbReference type="NCBI Taxonomy" id="1897437"/>
    <lineage>
        <taxon>Viruses</taxon>
        <taxon>Duplodnaviria</taxon>
        <taxon>Heunggongvirae</taxon>
        <taxon>Uroviricota</taxon>
        <taxon>Caudoviricetes</taxon>
        <taxon>Weaselvirus</taxon>
        <taxon>Weaselvirus weasel</taxon>
    </lineage>
</organism>
<sequence length="70" mass="8213">MSNSDEKKLHRETPSYQMKCDAYQWSFLVYYFELESAFEVITSEQKPSYHRPKLLSNRPPAPLDSEIVVG</sequence>
<protein>
    <submittedName>
        <fullName evidence="2">Uncharacterized protein</fullName>
    </submittedName>
</protein>